<evidence type="ECO:0000313" key="3">
    <source>
        <dbReference type="Proteomes" id="UP000294856"/>
    </source>
</evidence>
<feature type="transmembrane region" description="Helical" evidence="1">
    <location>
        <begin position="125"/>
        <end position="155"/>
    </location>
</feature>
<protein>
    <submittedName>
        <fullName evidence="2">Uncharacterized protein</fullName>
    </submittedName>
</protein>
<sequence length="177" mass="18694">MCAFRQQPGVRAEIRGSTVGGDVTINQYRNDVHLYGASAATRPAIVTGSSRWRTLAWTVLGCCVGAVPLQAWLLATSAPGTLGYALTHVVNGPVQLGFLVLCAGALIADALLTSRFHRFHGWTRAAHIAAIIAGLVALAPFLGVVLVAAVVVAMVQVMRLLMRTGDRVTESLTRFSG</sequence>
<comment type="caution">
    <text evidence="2">The sequence shown here is derived from an EMBL/GenBank/DDBJ whole genome shotgun (WGS) entry which is preliminary data.</text>
</comment>
<dbReference type="Proteomes" id="UP000294856">
    <property type="component" value="Unassembled WGS sequence"/>
</dbReference>
<organism evidence="2 3">
    <name type="scientific">Nocardia alba</name>
    <dbReference type="NCBI Taxonomy" id="225051"/>
    <lineage>
        <taxon>Bacteria</taxon>
        <taxon>Bacillati</taxon>
        <taxon>Actinomycetota</taxon>
        <taxon>Actinomycetes</taxon>
        <taxon>Mycobacteriales</taxon>
        <taxon>Nocardiaceae</taxon>
        <taxon>Nocardia</taxon>
    </lineage>
</organism>
<reference evidence="2 3" key="1">
    <citation type="submission" date="2019-03" db="EMBL/GenBank/DDBJ databases">
        <title>Genomic Encyclopedia of Type Strains, Phase IV (KMG-IV): sequencing the most valuable type-strain genomes for metagenomic binning, comparative biology and taxonomic classification.</title>
        <authorList>
            <person name="Goeker M."/>
        </authorList>
    </citation>
    <scope>NUCLEOTIDE SEQUENCE [LARGE SCALE GENOMIC DNA]</scope>
    <source>
        <strain evidence="2 3">DSM 44684</strain>
    </source>
</reference>
<feature type="transmembrane region" description="Helical" evidence="1">
    <location>
        <begin position="94"/>
        <end position="113"/>
    </location>
</feature>
<proteinExistence type="predicted"/>
<dbReference type="STRING" id="1210063.GCA_001612665_01409"/>
<evidence type="ECO:0000313" key="2">
    <source>
        <dbReference type="EMBL" id="TCJ97704.1"/>
    </source>
</evidence>
<dbReference type="RefSeq" id="WP_067447161.1">
    <property type="nucleotide sequence ID" value="NZ_SMFR01000002.1"/>
</dbReference>
<keyword evidence="3" id="KW-1185">Reference proteome</keyword>
<keyword evidence="1" id="KW-0812">Transmembrane</keyword>
<dbReference type="EMBL" id="SMFR01000002">
    <property type="protein sequence ID" value="TCJ97704.1"/>
    <property type="molecule type" value="Genomic_DNA"/>
</dbReference>
<name>A0A4R1FV32_9NOCA</name>
<dbReference type="AlphaFoldDB" id="A0A4R1FV32"/>
<accession>A0A4R1FV32</accession>
<evidence type="ECO:0000256" key="1">
    <source>
        <dbReference type="SAM" id="Phobius"/>
    </source>
</evidence>
<feature type="transmembrane region" description="Helical" evidence="1">
    <location>
        <begin position="55"/>
        <end position="74"/>
    </location>
</feature>
<gene>
    <name evidence="2" type="ORF">DFR71_3752</name>
</gene>
<keyword evidence="1" id="KW-0472">Membrane</keyword>
<keyword evidence="1" id="KW-1133">Transmembrane helix</keyword>